<organism evidence="5 6">
    <name type="scientific">Desulfoglaeba alkanexedens ALDC</name>
    <dbReference type="NCBI Taxonomy" id="980445"/>
    <lineage>
        <taxon>Bacteria</taxon>
        <taxon>Pseudomonadati</taxon>
        <taxon>Thermodesulfobacteriota</taxon>
        <taxon>Syntrophobacteria</taxon>
        <taxon>Syntrophobacterales</taxon>
        <taxon>Syntrophobacteraceae</taxon>
        <taxon>Desulfoglaeba</taxon>
    </lineage>
</organism>
<dbReference type="InterPro" id="IPR026287">
    <property type="entry name" value="SoFic-like"/>
</dbReference>
<dbReference type="InterPro" id="IPR036597">
    <property type="entry name" value="Fido-like_dom_sf"/>
</dbReference>
<reference evidence="5 6" key="2">
    <citation type="submission" date="2019-05" db="EMBL/GenBank/DDBJ databases">
        <authorList>
            <person name="Suflita J.M."/>
            <person name="Marks C.R."/>
        </authorList>
    </citation>
    <scope>NUCLEOTIDE SEQUENCE [LARGE SCALE GENOMIC DNA]</scope>
    <source>
        <strain evidence="5 6">ALDC</strain>
    </source>
</reference>
<evidence type="ECO:0000256" key="3">
    <source>
        <dbReference type="PIRSR" id="PIRSR640198-2"/>
    </source>
</evidence>
<dbReference type="SUPFAM" id="SSF140931">
    <property type="entry name" value="Fic-like"/>
    <property type="match status" value="1"/>
</dbReference>
<feature type="binding site" evidence="1">
    <location>
        <begin position="221"/>
        <end position="227"/>
    </location>
    <ligand>
        <name>ATP</name>
        <dbReference type="ChEBI" id="CHEBI:30616"/>
    </ligand>
</feature>
<dbReference type="Pfam" id="PF13784">
    <property type="entry name" value="Fic_N"/>
    <property type="match status" value="1"/>
</dbReference>
<dbReference type="Pfam" id="PF02661">
    <property type="entry name" value="Fic"/>
    <property type="match status" value="1"/>
</dbReference>
<feature type="binding site" evidence="3">
    <location>
        <begin position="258"/>
        <end position="259"/>
    </location>
    <ligand>
        <name>ATP</name>
        <dbReference type="ChEBI" id="CHEBI:30616"/>
    </ligand>
</feature>
<name>A0A4P8L510_9BACT</name>
<dbReference type="PIRSF" id="PIRSF038925">
    <property type="entry name" value="AMP-prot_trans"/>
    <property type="match status" value="1"/>
</dbReference>
<proteinExistence type="predicted"/>
<feature type="binding site" evidence="1">
    <location>
        <position position="216"/>
    </location>
    <ligand>
        <name>ATP</name>
        <dbReference type="ChEBI" id="CHEBI:30616"/>
    </ligand>
</feature>
<dbReference type="InterPro" id="IPR011991">
    <property type="entry name" value="ArsR-like_HTH"/>
</dbReference>
<dbReference type="AlphaFoldDB" id="A0A4P8L510"/>
<dbReference type="GO" id="GO:0005524">
    <property type="term" value="F:ATP binding"/>
    <property type="evidence" value="ECO:0007669"/>
    <property type="project" value="UniProtKB-KW"/>
</dbReference>
<dbReference type="PROSITE" id="PS51459">
    <property type="entry name" value="FIDO"/>
    <property type="match status" value="1"/>
</dbReference>
<evidence type="ECO:0000256" key="1">
    <source>
        <dbReference type="PIRSR" id="PIRSR038925-1"/>
    </source>
</evidence>
<dbReference type="SUPFAM" id="SSF46785">
    <property type="entry name" value="Winged helix' DNA-binding domain"/>
    <property type="match status" value="1"/>
</dbReference>
<dbReference type="InterPro" id="IPR040198">
    <property type="entry name" value="Fido_containing"/>
</dbReference>
<evidence type="ECO:0000313" key="6">
    <source>
        <dbReference type="Proteomes" id="UP000298602"/>
    </source>
</evidence>
<reference evidence="5 6" key="1">
    <citation type="submission" date="2019-05" db="EMBL/GenBank/DDBJ databases">
        <title>The Complete Genome Sequence of the n-alkane-degrading Desulfoglaeba alkanexedens ALDC reveals multiple alkylsuccinate synthase gene clusters.</title>
        <authorList>
            <person name="Callaghan A.V."/>
            <person name="Davidova I.A."/>
            <person name="Duncan K.E."/>
            <person name="Morris B."/>
            <person name="McInerney M.J."/>
        </authorList>
    </citation>
    <scope>NUCLEOTIDE SEQUENCE [LARGE SCALE GENOMIC DNA]</scope>
    <source>
        <strain evidence="5 6">ALDC</strain>
    </source>
</reference>
<dbReference type="CDD" id="cd00090">
    <property type="entry name" value="HTH_ARSR"/>
    <property type="match status" value="1"/>
</dbReference>
<gene>
    <name evidence="5" type="ORF">FDQ92_06475</name>
</gene>
<dbReference type="Proteomes" id="UP000298602">
    <property type="component" value="Chromosome"/>
</dbReference>
<dbReference type="GO" id="GO:0006355">
    <property type="term" value="P:regulation of DNA-templated transcription"/>
    <property type="evidence" value="ECO:0007669"/>
    <property type="project" value="UniProtKB-ARBA"/>
</dbReference>
<keyword evidence="1" id="KW-0547">Nucleotide-binding</keyword>
<feature type="binding site" evidence="1">
    <location>
        <position position="258"/>
    </location>
    <ligand>
        <name>ATP</name>
        <dbReference type="ChEBI" id="CHEBI:30616"/>
    </ligand>
</feature>
<evidence type="ECO:0000259" key="4">
    <source>
        <dbReference type="PROSITE" id="PS51459"/>
    </source>
</evidence>
<dbReference type="InterPro" id="IPR036390">
    <property type="entry name" value="WH_DNA-bd_sf"/>
</dbReference>
<dbReference type="KEGG" id="dax:FDQ92_06475"/>
<dbReference type="Gene3D" id="1.10.3290.10">
    <property type="entry name" value="Fido-like domain"/>
    <property type="match status" value="1"/>
</dbReference>
<dbReference type="OrthoDB" id="9813719at2"/>
<sequence length="387" mass="43634">MRRGLTGSYETSQIAGETIRAFVPHPLPPTPPLQLTEQRLQVLERATLALGRLDSVTLLLPERDLFLYAYVRREAVLSSQIEGTQSSLAQLLLFELEEAPGVPIDDVVEVSSYVAALNHGLKRLREGFPLSNHLIREMHAILLQSGRGSAKSPGEFRRSQNWIGGTRPGNAAFVPPPPDHVEDCMAHLERFLHGEGNPYPALVKAALAHVQFETIHPFLDGNGRIGRLLIAFVLHHDRLLSQPLLYLSLYFKQHRAEYYRLLDLVRAEGDWEAWLDFFLEGVEQTATNAVQTAKRLLGLFQQDERSIQQSQRRASTTLRVFRVLCERPLVTVNQVRKRTGLSFPAAAKSLRMLEDLGIVREVTGQRRNRVFAYQKFLAVLSEGAEPL</sequence>
<dbReference type="InterPro" id="IPR025758">
    <property type="entry name" value="Fic/DOC_N"/>
</dbReference>
<dbReference type="InterPro" id="IPR003812">
    <property type="entry name" value="Fido"/>
</dbReference>
<feature type="binding site" evidence="1">
    <location>
        <position position="82"/>
    </location>
    <ligand>
        <name>ATP</name>
        <dbReference type="ChEBI" id="CHEBI:30616"/>
    </ligand>
</feature>
<dbReference type="EMBL" id="CP040098">
    <property type="protein sequence ID" value="QCQ21852.1"/>
    <property type="molecule type" value="Genomic_DNA"/>
</dbReference>
<evidence type="ECO:0000313" key="5">
    <source>
        <dbReference type="EMBL" id="QCQ21852.1"/>
    </source>
</evidence>
<dbReference type="PANTHER" id="PTHR13504">
    <property type="entry name" value="FIDO DOMAIN-CONTAINING PROTEIN DDB_G0283145"/>
    <property type="match status" value="1"/>
</dbReference>
<dbReference type="PANTHER" id="PTHR13504:SF38">
    <property type="entry name" value="FIDO DOMAIN-CONTAINING PROTEIN"/>
    <property type="match status" value="1"/>
</dbReference>
<dbReference type="RefSeq" id="WP_137423821.1">
    <property type="nucleotide sequence ID" value="NZ_CP040098.1"/>
</dbReference>
<feature type="binding site" evidence="3">
    <location>
        <begin position="220"/>
        <end position="227"/>
    </location>
    <ligand>
        <name>ATP</name>
        <dbReference type="ChEBI" id="CHEBI:30616"/>
    </ligand>
</feature>
<feature type="domain" description="Fido" evidence="4">
    <location>
        <begin position="130"/>
        <end position="280"/>
    </location>
</feature>
<dbReference type="Gene3D" id="1.10.10.10">
    <property type="entry name" value="Winged helix-like DNA-binding domain superfamily/Winged helix DNA-binding domain"/>
    <property type="match status" value="1"/>
</dbReference>
<keyword evidence="6" id="KW-1185">Reference proteome</keyword>
<dbReference type="InterPro" id="IPR036388">
    <property type="entry name" value="WH-like_DNA-bd_sf"/>
</dbReference>
<feature type="active site" evidence="2">
    <location>
        <position position="216"/>
    </location>
</feature>
<keyword evidence="1" id="KW-0067">ATP-binding</keyword>
<evidence type="ECO:0000256" key="2">
    <source>
        <dbReference type="PIRSR" id="PIRSR640198-1"/>
    </source>
</evidence>
<protein>
    <submittedName>
        <fullName evidence="5">Fic family protein</fullName>
    </submittedName>
</protein>
<accession>A0A4P8L510</accession>